<organism evidence="3 4">
    <name type="scientific">Steinernema carpocapsae</name>
    <name type="common">Entomopathogenic nematode</name>
    <dbReference type="NCBI Taxonomy" id="34508"/>
    <lineage>
        <taxon>Eukaryota</taxon>
        <taxon>Metazoa</taxon>
        <taxon>Ecdysozoa</taxon>
        <taxon>Nematoda</taxon>
        <taxon>Chromadorea</taxon>
        <taxon>Rhabditida</taxon>
        <taxon>Tylenchina</taxon>
        <taxon>Panagrolaimomorpha</taxon>
        <taxon>Strongyloidoidea</taxon>
        <taxon>Steinernematidae</taxon>
        <taxon>Steinernema</taxon>
    </lineage>
</organism>
<name>A0A4U5M637_STECR</name>
<dbReference type="InterPro" id="IPR006186">
    <property type="entry name" value="Ser/Thr-sp_prot-phosphatase"/>
</dbReference>
<reference evidence="3 4" key="2">
    <citation type="journal article" date="2019" name="G3 (Bethesda)">
        <title>Hybrid Assembly of the Genome of the Entomopathogenic Nematode Steinernema carpocapsae Identifies the X-Chromosome.</title>
        <authorList>
            <person name="Serra L."/>
            <person name="Macchietto M."/>
            <person name="Macias-Munoz A."/>
            <person name="McGill C.J."/>
            <person name="Rodriguez I.M."/>
            <person name="Rodriguez B."/>
            <person name="Murad R."/>
            <person name="Mortazavi A."/>
        </authorList>
    </citation>
    <scope>NUCLEOTIDE SEQUENCE [LARGE SCALE GENOMIC DNA]</scope>
    <source>
        <strain evidence="3 4">ALL</strain>
    </source>
</reference>
<dbReference type="PANTHER" id="PTHR11668">
    <property type="entry name" value="SERINE/THREONINE PROTEIN PHOSPHATASE"/>
    <property type="match status" value="1"/>
</dbReference>
<dbReference type="GO" id="GO:0004722">
    <property type="term" value="F:protein serine/threonine phosphatase activity"/>
    <property type="evidence" value="ECO:0007669"/>
    <property type="project" value="TreeGrafter"/>
</dbReference>
<keyword evidence="4" id="KW-1185">Reference proteome</keyword>
<feature type="region of interest" description="Disordered" evidence="1">
    <location>
        <begin position="1"/>
        <end position="33"/>
    </location>
</feature>
<sequence length="377" mass="41302">MGNSASSKSPKSEAQPPSSTAPDDLAKVSATSATATSNFQDPVLALANEATDIDGIIRGIWSFIFSYTDGPPPVYHPKPILSMLRDAEELLKAEPTVLDLQTPQCIIGDLHGQGDTLITLLSLTETPPKQNYLFLGNFAGQGFAPHETLFLLLALKVKYPFKVHLLKGNLEEAEAIVAHDFVGGLTRRNLMENAFVWMAMERIFQVMPLAAVVGNKYFCVHGGIGPRLLKAGLPRLRKVERPPVIPLDFALTLECQWACLRLSPPKNKMASPIPEMLNDGSPLFSEADVAQFCQQNGVQVVIRSRQVVNDGVLNLPAQMLTVWSAVSFLDNFRNMAAVLIIDSQPDKASIIRYKQVDMEPESLDDKKPMAGRNAINI</sequence>
<evidence type="ECO:0000259" key="2">
    <source>
        <dbReference type="SMART" id="SM00156"/>
    </source>
</evidence>
<dbReference type="SMART" id="SM00156">
    <property type="entry name" value="PP2Ac"/>
    <property type="match status" value="1"/>
</dbReference>
<dbReference type="PANTHER" id="PTHR11668:SF4">
    <property type="entry name" value="SERINE_THREONINE SPECIFIC PROTEIN PHOSPHATASES DOMAIN-CONTAINING PROTEIN"/>
    <property type="match status" value="1"/>
</dbReference>
<dbReference type="GO" id="GO:0005737">
    <property type="term" value="C:cytoplasm"/>
    <property type="evidence" value="ECO:0007669"/>
    <property type="project" value="TreeGrafter"/>
</dbReference>
<dbReference type="OrthoDB" id="5779555at2759"/>
<evidence type="ECO:0000313" key="3">
    <source>
        <dbReference type="EMBL" id="TKR64272.1"/>
    </source>
</evidence>
<dbReference type="Gene3D" id="3.60.21.10">
    <property type="match status" value="1"/>
</dbReference>
<dbReference type="PRINTS" id="PR00114">
    <property type="entry name" value="STPHPHTASE"/>
</dbReference>
<dbReference type="AlphaFoldDB" id="A0A4U5M637"/>
<dbReference type="InterPro" id="IPR029052">
    <property type="entry name" value="Metallo-depent_PP-like"/>
</dbReference>
<dbReference type="SUPFAM" id="SSF56300">
    <property type="entry name" value="Metallo-dependent phosphatases"/>
    <property type="match status" value="1"/>
</dbReference>
<dbReference type="EMBL" id="AZBU02000009">
    <property type="protein sequence ID" value="TKR64272.1"/>
    <property type="molecule type" value="Genomic_DNA"/>
</dbReference>
<dbReference type="GO" id="GO:0005634">
    <property type="term" value="C:nucleus"/>
    <property type="evidence" value="ECO:0007669"/>
    <property type="project" value="TreeGrafter"/>
</dbReference>
<evidence type="ECO:0000313" key="4">
    <source>
        <dbReference type="Proteomes" id="UP000298663"/>
    </source>
</evidence>
<dbReference type="Pfam" id="PF00149">
    <property type="entry name" value="Metallophos"/>
    <property type="match status" value="1"/>
</dbReference>
<proteinExistence type="predicted"/>
<dbReference type="Proteomes" id="UP000298663">
    <property type="component" value="Unassembled WGS sequence"/>
</dbReference>
<dbReference type="STRING" id="34508.A0A4U5M637"/>
<evidence type="ECO:0000256" key="1">
    <source>
        <dbReference type="SAM" id="MobiDB-lite"/>
    </source>
</evidence>
<comment type="caution">
    <text evidence="3">The sequence shown here is derived from an EMBL/GenBank/DDBJ whole genome shotgun (WGS) entry which is preliminary data.</text>
</comment>
<feature type="domain" description="Serine/threonine specific protein phosphatases" evidence="2">
    <location>
        <begin position="75"/>
        <end position="360"/>
    </location>
</feature>
<protein>
    <recommendedName>
        <fullName evidence="2">Serine/threonine specific protein phosphatases domain-containing protein</fullName>
    </recommendedName>
</protein>
<accession>A0A4U5M637</accession>
<dbReference type="InterPro" id="IPR004843">
    <property type="entry name" value="Calcineurin-like_PHP"/>
</dbReference>
<dbReference type="CDD" id="cd00144">
    <property type="entry name" value="MPP_PPP_family"/>
    <property type="match status" value="1"/>
</dbReference>
<reference evidence="3 4" key="1">
    <citation type="journal article" date="2015" name="Genome Biol.">
        <title>Comparative genomics of Steinernema reveals deeply conserved gene regulatory networks.</title>
        <authorList>
            <person name="Dillman A.R."/>
            <person name="Macchietto M."/>
            <person name="Porter C.F."/>
            <person name="Rogers A."/>
            <person name="Williams B."/>
            <person name="Antoshechkin I."/>
            <person name="Lee M.M."/>
            <person name="Goodwin Z."/>
            <person name="Lu X."/>
            <person name="Lewis E.E."/>
            <person name="Goodrich-Blair H."/>
            <person name="Stock S.P."/>
            <person name="Adams B.J."/>
            <person name="Sternberg P.W."/>
            <person name="Mortazavi A."/>
        </authorList>
    </citation>
    <scope>NUCLEOTIDE SEQUENCE [LARGE SCALE GENOMIC DNA]</scope>
    <source>
        <strain evidence="3 4">ALL</strain>
    </source>
</reference>
<gene>
    <name evidence="3" type="ORF">L596_024837</name>
</gene>
<dbReference type="InterPro" id="IPR050341">
    <property type="entry name" value="PP1_catalytic_subunit"/>
</dbReference>